<dbReference type="KEGG" id="dli:dnl_16750"/>
<dbReference type="EMBL" id="CP061799">
    <property type="protein sequence ID" value="QTA79405.1"/>
    <property type="molecule type" value="Genomic_DNA"/>
</dbReference>
<gene>
    <name evidence="2" type="ORF">dnl_16750</name>
</gene>
<evidence type="ECO:0008006" key="4">
    <source>
        <dbReference type="Google" id="ProtNLM"/>
    </source>
</evidence>
<sequence>MKQNLILSICLILFQLLIPFQSLAEISAESYCQLSIQKLTQEIQALKDLTAIEKLGGNKREKKTTLDQEAETLFKSFGITAHEYINYMSKNWHKVERYLRANPAIKQEIDRLTAERKNLLEQYDNLINK</sequence>
<dbReference type="AlphaFoldDB" id="A0A975B5X6"/>
<keyword evidence="3" id="KW-1185">Reference proteome</keyword>
<feature type="coiled-coil region" evidence="1">
    <location>
        <begin position="95"/>
        <end position="129"/>
    </location>
</feature>
<accession>A0A975B5X6</accession>
<keyword evidence="1" id="KW-0175">Coiled coil</keyword>
<evidence type="ECO:0000313" key="3">
    <source>
        <dbReference type="Proteomes" id="UP000663720"/>
    </source>
</evidence>
<dbReference type="RefSeq" id="WP_207691161.1">
    <property type="nucleotide sequence ID" value="NZ_CP061799.1"/>
</dbReference>
<evidence type="ECO:0000313" key="2">
    <source>
        <dbReference type="EMBL" id="QTA79405.1"/>
    </source>
</evidence>
<organism evidence="2 3">
    <name type="scientific">Desulfonema limicola</name>
    <dbReference type="NCBI Taxonomy" id="45656"/>
    <lineage>
        <taxon>Bacteria</taxon>
        <taxon>Pseudomonadati</taxon>
        <taxon>Thermodesulfobacteriota</taxon>
        <taxon>Desulfobacteria</taxon>
        <taxon>Desulfobacterales</taxon>
        <taxon>Desulfococcaceae</taxon>
        <taxon>Desulfonema</taxon>
    </lineage>
</organism>
<protein>
    <recommendedName>
        <fullName evidence="4">DUF4296 domain-containing protein</fullName>
    </recommendedName>
</protein>
<dbReference type="Proteomes" id="UP000663720">
    <property type="component" value="Chromosome"/>
</dbReference>
<name>A0A975B5X6_9BACT</name>
<evidence type="ECO:0000256" key="1">
    <source>
        <dbReference type="SAM" id="Coils"/>
    </source>
</evidence>
<proteinExistence type="predicted"/>
<reference evidence="2" key="1">
    <citation type="journal article" date="2021" name="Microb. Physiol.">
        <title>Proteogenomic Insights into the Physiology of Marine, Sulfate-Reducing, Filamentous Desulfonema limicola and Desulfonema magnum.</title>
        <authorList>
            <person name="Schnaars V."/>
            <person name="Wohlbrand L."/>
            <person name="Scheve S."/>
            <person name="Hinrichs C."/>
            <person name="Reinhardt R."/>
            <person name="Rabus R."/>
        </authorList>
    </citation>
    <scope>NUCLEOTIDE SEQUENCE</scope>
    <source>
        <strain evidence="2">5ac10</strain>
    </source>
</reference>